<evidence type="ECO:0000259" key="8">
    <source>
        <dbReference type="SMART" id="SM00822"/>
    </source>
</evidence>
<evidence type="ECO:0000256" key="7">
    <source>
        <dbReference type="RuleBase" id="RU366074"/>
    </source>
</evidence>
<comment type="function">
    <text evidence="7">Catalyzes the NADPH-dependent reduction of beta-ketoacyl-ACP substrates to beta-hydroxyacyl-ACP products, the first reductive step in the elongation cycle of fatty acid biosynthesis.</text>
</comment>
<dbReference type="InterPro" id="IPR011284">
    <property type="entry name" value="3oxo_ACP_reduc"/>
</dbReference>
<feature type="binding site" evidence="6">
    <location>
        <position position="85"/>
    </location>
    <ligand>
        <name>NADP(+)</name>
        <dbReference type="ChEBI" id="CHEBI:58349"/>
    </ligand>
</feature>
<evidence type="ECO:0000256" key="1">
    <source>
        <dbReference type="ARBA" id="ARBA00006484"/>
    </source>
</evidence>
<feature type="domain" description="Ketoreductase" evidence="8">
    <location>
        <begin position="4"/>
        <end position="181"/>
    </location>
</feature>
<dbReference type="Proteomes" id="UP000243297">
    <property type="component" value="Unassembled WGS sequence"/>
</dbReference>
<dbReference type="PANTHER" id="PTHR42760:SF133">
    <property type="entry name" value="3-OXOACYL-[ACYL-CARRIER-PROTEIN] REDUCTASE"/>
    <property type="match status" value="1"/>
</dbReference>
<name>A0A1T4KPA2_9FIRM</name>
<keyword evidence="10" id="KW-1185">Reference proteome</keyword>
<dbReference type="CDD" id="cd05333">
    <property type="entry name" value="BKR_SDR_c"/>
    <property type="match status" value="1"/>
</dbReference>
<dbReference type="NCBIfam" id="TIGR01830">
    <property type="entry name" value="3oxo_ACP_reduc"/>
    <property type="match status" value="1"/>
</dbReference>
<keyword evidence="6 7" id="KW-0521">NADP</keyword>
<dbReference type="NCBIfam" id="NF009466">
    <property type="entry name" value="PRK12826.1-2"/>
    <property type="match status" value="1"/>
</dbReference>
<feature type="binding site" evidence="6">
    <location>
        <begin position="10"/>
        <end position="13"/>
    </location>
    <ligand>
        <name>NADP(+)</name>
        <dbReference type="ChEBI" id="CHEBI:58349"/>
    </ligand>
</feature>
<evidence type="ECO:0000256" key="3">
    <source>
        <dbReference type="ARBA" id="ARBA00023002"/>
    </source>
</evidence>
<gene>
    <name evidence="9" type="ORF">SAMN02745191_0634</name>
</gene>
<dbReference type="InterPro" id="IPR002347">
    <property type="entry name" value="SDR_fam"/>
</dbReference>
<evidence type="ECO:0000256" key="6">
    <source>
        <dbReference type="PIRSR" id="PIRSR611284-2"/>
    </source>
</evidence>
<feature type="binding site" evidence="6">
    <location>
        <begin position="150"/>
        <end position="154"/>
    </location>
    <ligand>
        <name>NADP(+)</name>
        <dbReference type="ChEBI" id="CHEBI:58349"/>
    </ligand>
</feature>
<dbReference type="InterPro" id="IPR036291">
    <property type="entry name" value="NAD(P)-bd_dom_sf"/>
</dbReference>
<comment type="similarity">
    <text evidence="1 7">Belongs to the short-chain dehydrogenases/reductases (SDR) family.</text>
</comment>
<keyword evidence="7" id="KW-0444">Lipid biosynthesis</keyword>
<keyword evidence="3 7" id="KW-0560">Oxidoreductase</keyword>
<reference evidence="10" key="1">
    <citation type="submission" date="2017-02" db="EMBL/GenBank/DDBJ databases">
        <authorList>
            <person name="Varghese N."/>
            <person name="Submissions S."/>
        </authorList>
    </citation>
    <scope>NUCLEOTIDE SEQUENCE [LARGE SCALE GENOMIC DNA]</scope>
    <source>
        <strain evidence="10">ATCC 25662</strain>
    </source>
</reference>
<keyword evidence="7" id="KW-0276">Fatty acid metabolism</keyword>
<dbReference type="Gene3D" id="3.40.50.720">
    <property type="entry name" value="NAD(P)-binding Rossmann-like Domain"/>
    <property type="match status" value="1"/>
</dbReference>
<evidence type="ECO:0000256" key="4">
    <source>
        <dbReference type="ARBA" id="ARBA00048508"/>
    </source>
</evidence>
<dbReference type="Pfam" id="PF13561">
    <property type="entry name" value="adh_short_C2"/>
    <property type="match status" value="1"/>
</dbReference>
<comment type="subunit">
    <text evidence="7">Homotetramer.</text>
</comment>
<organism evidence="9 10">
    <name type="scientific">Anaerorhabdus furcosa</name>
    <dbReference type="NCBI Taxonomy" id="118967"/>
    <lineage>
        <taxon>Bacteria</taxon>
        <taxon>Bacillati</taxon>
        <taxon>Bacillota</taxon>
        <taxon>Erysipelotrichia</taxon>
        <taxon>Erysipelotrichales</taxon>
        <taxon>Erysipelotrichaceae</taxon>
        <taxon>Anaerorhabdus</taxon>
    </lineage>
</organism>
<dbReference type="RefSeq" id="WP_078711058.1">
    <property type="nucleotide sequence ID" value="NZ_FUWY01000001.1"/>
</dbReference>
<dbReference type="FunFam" id="3.40.50.720:FF:000173">
    <property type="entry name" value="3-oxoacyl-[acyl-carrier protein] reductase"/>
    <property type="match status" value="1"/>
</dbReference>
<dbReference type="STRING" id="118967.SAMN02745191_0634"/>
<dbReference type="UniPathway" id="UPA00094"/>
<dbReference type="SUPFAM" id="SSF51735">
    <property type="entry name" value="NAD(P)-binding Rossmann-fold domains"/>
    <property type="match status" value="1"/>
</dbReference>
<comment type="catalytic activity">
    <reaction evidence="4 7">
        <text>a (3R)-hydroxyacyl-[ACP] + NADP(+) = a 3-oxoacyl-[ACP] + NADPH + H(+)</text>
        <dbReference type="Rhea" id="RHEA:17397"/>
        <dbReference type="Rhea" id="RHEA-COMP:9916"/>
        <dbReference type="Rhea" id="RHEA-COMP:9945"/>
        <dbReference type="ChEBI" id="CHEBI:15378"/>
        <dbReference type="ChEBI" id="CHEBI:57783"/>
        <dbReference type="ChEBI" id="CHEBI:58349"/>
        <dbReference type="ChEBI" id="CHEBI:78776"/>
        <dbReference type="ChEBI" id="CHEBI:78827"/>
        <dbReference type="EC" id="1.1.1.100"/>
    </reaction>
</comment>
<dbReference type="PRINTS" id="PR00080">
    <property type="entry name" value="SDRFAMILY"/>
</dbReference>
<comment type="pathway">
    <text evidence="7">Lipid metabolism; fatty acid biosynthesis.</text>
</comment>
<keyword evidence="7" id="KW-0443">Lipid metabolism</keyword>
<feature type="binding site" evidence="6">
    <location>
        <position position="183"/>
    </location>
    <ligand>
        <name>NADP(+)</name>
        <dbReference type="ChEBI" id="CHEBI:58349"/>
    </ligand>
</feature>
<evidence type="ECO:0000256" key="5">
    <source>
        <dbReference type="PIRSR" id="PIRSR611284-1"/>
    </source>
</evidence>
<dbReference type="EMBL" id="FUWY01000001">
    <property type="protein sequence ID" value="SJZ44167.1"/>
    <property type="molecule type" value="Genomic_DNA"/>
</dbReference>
<dbReference type="EC" id="1.1.1.100" evidence="2 7"/>
<dbReference type="PANTHER" id="PTHR42760">
    <property type="entry name" value="SHORT-CHAIN DEHYDROGENASES/REDUCTASES FAMILY MEMBER"/>
    <property type="match status" value="1"/>
</dbReference>
<accession>A0A1T4KPA2</accession>
<evidence type="ECO:0000313" key="9">
    <source>
        <dbReference type="EMBL" id="SJZ44167.1"/>
    </source>
</evidence>
<sequence length="242" mass="26234">MTRKVALVTGASRGIGAAIAKCLAADHDVIINFASREEQALQVLNTLPTGNHSIYKCDVQDHEAVKEMMKSLVEKYGRIDVLVNNAGVTRDNLMLKMSDEDFDKVMAINTKGCFNCIQTVSRIMMKQREGKIINIASVIGLIGNIGQVNYAASKGAIIAMTKASAKELGSRNIQVNAIAPGFIETEMTQVLNENLKNKMMDVIPLKRFGHAEEVAGVAKFLASKDADYITGQVIVIDGGMVM</sequence>
<evidence type="ECO:0000313" key="10">
    <source>
        <dbReference type="Proteomes" id="UP000243297"/>
    </source>
</evidence>
<proteinExistence type="inferred from homology"/>
<protein>
    <recommendedName>
        <fullName evidence="2 7">3-oxoacyl-[acyl-carrier-protein] reductase</fullName>
        <ecNumber evidence="2 7">1.1.1.100</ecNumber>
    </recommendedName>
</protein>
<dbReference type="AlphaFoldDB" id="A0A1T4KPA2"/>
<dbReference type="GO" id="GO:0051287">
    <property type="term" value="F:NAD binding"/>
    <property type="evidence" value="ECO:0007669"/>
    <property type="project" value="UniProtKB-UniRule"/>
</dbReference>
<dbReference type="InterPro" id="IPR057326">
    <property type="entry name" value="KR_dom"/>
</dbReference>
<dbReference type="GO" id="GO:0006633">
    <property type="term" value="P:fatty acid biosynthetic process"/>
    <property type="evidence" value="ECO:0007669"/>
    <property type="project" value="UniProtKB-UniPathway"/>
</dbReference>
<dbReference type="GO" id="GO:0004316">
    <property type="term" value="F:3-oxoacyl-[acyl-carrier-protein] reductase (NADPH) activity"/>
    <property type="evidence" value="ECO:0007669"/>
    <property type="project" value="UniProtKB-UniRule"/>
</dbReference>
<dbReference type="SMART" id="SM00822">
    <property type="entry name" value="PKS_KR"/>
    <property type="match status" value="1"/>
</dbReference>
<evidence type="ECO:0000256" key="2">
    <source>
        <dbReference type="ARBA" id="ARBA00012948"/>
    </source>
</evidence>
<keyword evidence="7" id="KW-0275">Fatty acid biosynthesis</keyword>
<dbReference type="NCBIfam" id="NF005559">
    <property type="entry name" value="PRK07231.1"/>
    <property type="match status" value="1"/>
</dbReference>
<feature type="active site" description="Proton acceptor" evidence="5">
    <location>
        <position position="150"/>
    </location>
</feature>
<dbReference type="PRINTS" id="PR00081">
    <property type="entry name" value="GDHRDH"/>
</dbReference>